<dbReference type="InterPro" id="IPR029063">
    <property type="entry name" value="SAM-dependent_MTases_sf"/>
</dbReference>
<dbReference type="PANTHER" id="PTHR43619:SF2">
    <property type="entry name" value="S-ADENOSYL-L-METHIONINE-DEPENDENT METHYLTRANSFERASES SUPERFAMILY PROTEIN"/>
    <property type="match status" value="1"/>
</dbReference>
<comment type="function">
    <text evidence="1 6">Exhibits S-adenosyl-L-methionine-dependent methyltransferase activity.</text>
</comment>
<proteinExistence type="inferred from homology"/>
<evidence type="ECO:0000256" key="6">
    <source>
        <dbReference type="RuleBase" id="RU362030"/>
    </source>
</evidence>
<dbReference type="Proteomes" id="UP001165074">
    <property type="component" value="Unassembled WGS sequence"/>
</dbReference>
<evidence type="ECO:0000256" key="4">
    <source>
        <dbReference type="ARBA" id="ARBA00022679"/>
    </source>
</evidence>
<keyword evidence="3 6" id="KW-0489">Methyltransferase</keyword>
<dbReference type="NCBIfam" id="TIGR00027">
    <property type="entry name" value="mthyl_TIGR00027"/>
    <property type="match status" value="1"/>
</dbReference>
<comment type="caution">
    <text evidence="7">The sequence shown here is derived from an EMBL/GenBank/DDBJ whole genome shotgun (WGS) entry which is preliminary data.</text>
</comment>
<keyword evidence="5 6" id="KW-0949">S-adenosyl-L-methionine</keyword>
<evidence type="ECO:0000313" key="7">
    <source>
        <dbReference type="EMBL" id="GLY89982.1"/>
    </source>
</evidence>
<dbReference type="Gene3D" id="3.40.50.150">
    <property type="entry name" value="Vaccinia Virus protein VP39"/>
    <property type="match status" value="1"/>
</dbReference>
<dbReference type="GO" id="GO:0032259">
    <property type="term" value="P:methylation"/>
    <property type="evidence" value="ECO:0007669"/>
    <property type="project" value="UniProtKB-KW"/>
</dbReference>
<evidence type="ECO:0000256" key="2">
    <source>
        <dbReference type="ARBA" id="ARBA00008138"/>
    </source>
</evidence>
<accession>A0A9W6SD05</accession>
<gene>
    <name evidence="7" type="ORF">Airi02_079110</name>
</gene>
<keyword evidence="4" id="KW-0808">Transferase</keyword>
<evidence type="ECO:0000256" key="5">
    <source>
        <dbReference type="ARBA" id="ARBA00022691"/>
    </source>
</evidence>
<comment type="similarity">
    <text evidence="2 6">Belongs to the UPF0677 family.</text>
</comment>
<name>A0A9W6SD05_9ACTN</name>
<dbReference type="RefSeq" id="WP_285580593.1">
    <property type="nucleotide sequence ID" value="NZ_BSTK01000015.1"/>
</dbReference>
<evidence type="ECO:0000256" key="1">
    <source>
        <dbReference type="ARBA" id="ARBA00003907"/>
    </source>
</evidence>
<dbReference type="EC" id="2.1.1.-" evidence="6"/>
<dbReference type="AlphaFoldDB" id="A0A9W6SD05"/>
<sequence length="282" mass="30620">MEPTAPDHTAVRVALWRAMHVQVDPPPHVIEDEIGLRLVAPDDGWRRRPDMDPRGTSGYRAAIVARARFIEDLVTEQVGRGVDQYVILGAGLDTFVQRRPEFAARLRVFEIDRPGPQAWKRRRLAELGHGVPEWLRLVPVDFEADGSWWGRLPEADFDPGRPAVVVSTGVTMYLTEDANAATLRQIAGLAPGTTLAMTFLLPAGLLDAAGRPGLRAAEDGARAAGTPFVSFYTPEEMLAAARAAGFADVRHVPGTSLAERYFAGRADGLRPASGEDLLVATV</sequence>
<dbReference type="GO" id="GO:0008168">
    <property type="term" value="F:methyltransferase activity"/>
    <property type="evidence" value="ECO:0007669"/>
    <property type="project" value="UniProtKB-UniRule"/>
</dbReference>
<evidence type="ECO:0000256" key="3">
    <source>
        <dbReference type="ARBA" id="ARBA00022603"/>
    </source>
</evidence>
<dbReference type="InterPro" id="IPR011610">
    <property type="entry name" value="SAM_mthyl_Trfase_ML2640-like"/>
</dbReference>
<dbReference type="InterPro" id="IPR007213">
    <property type="entry name" value="Ppm1/Ppm2/Tcmp"/>
</dbReference>
<evidence type="ECO:0000313" key="8">
    <source>
        <dbReference type="Proteomes" id="UP001165074"/>
    </source>
</evidence>
<protein>
    <recommendedName>
        <fullName evidence="6">S-adenosyl-L-methionine-dependent methyltransferase</fullName>
        <ecNumber evidence="6">2.1.1.-</ecNumber>
    </recommendedName>
</protein>
<organism evidence="7 8">
    <name type="scientific">Actinoallomurus iriomotensis</name>
    <dbReference type="NCBI Taxonomy" id="478107"/>
    <lineage>
        <taxon>Bacteria</taxon>
        <taxon>Bacillati</taxon>
        <taxon>Actinomycetota</taxon>
        <taxon>Actinomycetes</taxon>
        <taxon>Streptosporangiales</taxon>
        <taxon>Thermomonosporaceae</taxon>
        <taxon>Actinoallomurus</taxon>
    </lineage>
</organism>
<dbReference type="EMBL" id="BSTK01000015">
    <property type="protein sequence ID" value="GLY89982.1"/>
    <property type="molecule type" value="Genomic_DNA"/>
</dbReference>
<dbReference type="SUPFAM" id="SSF53335">
    <property type="entry name" value="S-adenosyl-L-methionine-dependent methyltransferases"/>
    <property type="match status" value="1"/>
</dbReference>
<dbReference type="PANTHER" id="PTHR43619">
    <property type="entry name" value="S-ADENOSYL-L-METHIONINE-DEPENDENT METHYLTRANSFERASE YKTD-RELATED"/>
    <property type="match status" value="1"/>
</dbReference>
<keyword evidence="8" id="KW-1185">Reference proteome</keyword>
<reference evidence="7" key="1">
    <citation type="submission" date="2023-03" db="EMBL/GenBank/DDBJ databases">
        <title>Actinoallomurus iriomotensis NBRC 103684.</title>
        <authorList>
            <person name="Ichikawa N."/>
            <person name="Sato H."/>
            <person name="Tonouchi N."/>
        </authorList>
    </citation>
    <scope>NUCLEOTIDE SEQUENCE</scope>
    <source>
        <strain evidence="7">NBRC 103684</strain>
    </source>
</reference>
<dbReference type="Pfam" id="PF04072">
    <property type="entry name" value="LCM"/>
    <property type="match status" value="1"/>
</dbReference>